<evidence type="ECO:0000256" key="2">
    <source>
        <dbReference type="ARBA" id="ARBA00022741"/>
    </source>
</evidence>
<name>A0A9X1VAK8_9BACL</name>
<accession>A0A9X1VAK8</accession>
<dbReference type="Gene3D" id="3.40.50.300">
    <property type="entry name" value="P-loop containing nucleotide triphosphate hydrolases"/>
    <property type="match status" value="1"/>
</dbReference>
<dbReference type="GO" id="GO:0048500">
    <property type="term" value="C:signal recognition particle"/>
    <property type="evidence" value="ECO:0007669"/>
    <property type="project" value="UniProtKB-UniRule"/>
</dbReference>
<gene>
    <name evidence="9 12" type="primary">ffh</name>
    <name evidence="12" type="ORF">MM817_02437</name>
</gene>
<keyword evidence="2 9" id="KW-0547">Nucleotide-binding</keyword>
<comment type="function">
    <text evidence="9">Involved in targeting and insertion of nascent membrane proteins into the cytoplasmic membrane. Binds to the hydrophobic signal sequence of the ribosome-nascent chain (RNC) as it emerges from the ribosomes. The SRP-RNC complex is then targeted to the cytoplasmic membrane where it interacts with the SRP receptor FtsY.</text>
</comment>
<dbReference type="RefSeq" id="WP_241715518.1">
    <property type="nucleotide sequence ID" value="NZ_JALBUF010000009.1"/>
</dbReference>
<feature type="binding site" evidence="9">
    <location>
        <begin position="190"/>
        <end position="194"/>
    </location>
    <ligand>
        <name>GTP</name>
        <dbReference type="ChEBI" id="CHEBI:37565"/>
    </ligand>
</feature>
<dbReference type="PANTHER" id="PTHR11564:SF5">
    <property type="entry name" value="SIGNAL RECOGNITION PARTICLE SUBUNIT SRP54"/>
    <property type="match status" value="1"/>
</dbReference>
<evidence type="ECO:0000256" key="8">
    <source>
        <dbReference type="ARBA" id="ARBA00048027"/>
    </source>
</evidence>
<dbReference type="GO" id="GO:0006614">
    <property type="term" value="P:SRP-dependent cotranslational protein targeting to membrane"/>
    <property type="evidence" value="ECO:0007669"/>
    <property type="project" value="InterPro"/>
</dbReference>
<keyword evidence="5 9" id="KW-0342">GTP-binding</keyword>
<dbReference type="GO" id="GO:0003924">
    <property type="term" value="F:GTPase activity"/>
    <property type="evidence" value="ECO:0007669"/>
    <property type="project" value="UniProtKB-UniRule"/>
</dbReference>
<keyword evidence="9" id="KW-0963">Cytoplasm</keyword>
<dbReference type="PANTHER" id="PTHR11564">
    <property type="entry name" value="SIGNAL RECOGNITION PARTICLE 54K PROTEIN SRP54"/>
    <property type="match status" value="1"/>
</dbReference>
<dbReference type="InterPro" id="IPR027417">
    <property type="entry name" value="P-loop_NTPase"/>
</dbReference>
<dbReference type="AlphaFoldDB" id="A0A9X1VAK8"/>
<feature type="domain" description="SRP54-type proteins GTP-binding" evidence="11">
    <location>
        <begin position="269"/>
        <end position="282"/>
    </location>
</feature>
<feature type="region of interest" description="Disordered" evidence="10">
    <location>
        <begin position="442"/>
        <end position="466"/>
    </location>
</feature>
<dbReference type="SUPFAM" id="SSF52540">
    <property type="entry name" value="P-loop containing nucleoside triphosphate hydrolases"/>
    <property type="match status" value="1"/>
</dbReference>
<dbReference type="NCBIfam" id="TIGR00959">
    <property type="entry name" value="ffh"/>
    <property type="match status" value="1"/>
</dbReference>
<dbReference type="Pfam" id="PF02881">
    <property type="entry name" value="SRP54_N"/>
    <property type="match status" value="1"/>
</dbReference>
<protein>
    <recommendedName>
        <fullName evidence="9">Signal recognition particle protein</fullName>
        <ecNumber evidence="9">3.6.5.4</ecNumber>
    </recommendedName>
    <alternativeName>
        <fullName evidence="9">Fifty-four homolog</fullName>
    </alternativeName>
</protein>
<keyword evidence="13" id="KW-1185">Reference proteome</keyword>
<dbReference type="InterPro" id="IPR013822">
    <property type="entry name" value="Signal_recog_particl_SRP54_hlx"/>
</dbReference>
<sequence>MFDTLTTRLQGAFQKLRGKGRLSEDDVKDALREIRRALLEADVNHVVAKDFIDRIRERAVGQEILQSLSAAQQVIKIVNDEMTELMGGEQVKIAHAAKPPTVIMLAGLQGAGKTTAAAKLALHLKNTEHRHPLLVAADIYRPAAIKQLQVLGGQIGVSVFSLGDQVSPQDIARQAMDEARRGGFDYVLIDTAGRLHIDEALMHELLDIQRVAEPDEILLVVDAMTGQDAVNVAQHFHEQLSLTGLIMTKLDGDTRGGAALSVRHVTGCPIKFVGTGEKPEALEPFYPDRMASRILGMGDVMTLIERAQATIDEKDARELEAKIRRNEFTLEDFLSQLQQVRKLGPLDQLLGMIPGMGKMKQLQGASVDEGQIKKIEAIIYSMSLAERRNPDLVMKSSSRRQRIAKGSGMEVRDVNQLLRKFDEMRKLMKQFSSLGKNPSRALGGLAGQFKGGGSSYGGSRKGKRRH</sequence>
<dbReference type="Gene3D" id="1.10.260.30">
    <property type="entry name" value="Signal recognition particle, SRP54 subunit, M-domain"/>
    <property type="match status" value="1"/>
</dbReference>
<feature type="compositionally biased region" description="Gly residues" evidence="10">
    <location>
        <begin position="444"/>
        <end position="456"/>
    </location>
</feature>
<dbReference type="CDD" id="cd18539">
    <property type="entry name" value="SRP_G"/>
    <property type="match status" value="1"/>
</dbReference>
<feature type="binding site" evidence="9">
    <location>
        <begin position="248"/>
        <end position="251"/>
    </location>
    <ligand>
        <name>GTP</name>
        <dbReference type="ChEBI" id="CHEBI:37565"/>
    </ligand>
</feature>
<keyword evidence="6 9" id="KW-0733">Signal recognition particle</keyword>
<dbReference type="Gene3D" id="1.20.120.140">
    <property type="entry name" value="Signal recognition particle SRP54, nucleotide-binding domain"/>
    <property type="match status" value="1"/>
</dbReference>
<keyword evidence="3 9" id="KW-0378">Hydrolase</keyword>
<comment type="similarity">
    <text evidence="1 9">Belongs to the GTP-binding SRP family. SRP54 subfamily.</text>
</comment>
<dbReference type="Proteomes" id="UP001139263">
    <property type="component" value="Unassembled WGS sequence"/>
</dbReference>
<dbReference type="HAMAP" id="MF_00306">
    <property type="entry name" value="SRP54"/>
    <property type="match status" value="1"/>
</dbReference>
<dbReference type="InterPro" id="IPR022941">
    <property type="entry name" value="SRP54"/>
</dbReference>
<dbReference type="InterPro" id="IPR036891">
    <property type="entry name" value="Signal_recog_part_SRP54_M_sf"/>
</dbReference>
<organism evidence="12 13">
    <name type="scientific">Sulfoacidibacillus ferrooxidans</name>
    <dbReference type="NCBI Taxonomy" id="2005001"/>
    <lineage>
        <taxon>Bacteria</taxon>
        <taxon>Bacillati</taxon>
        <taxon>Bacillota</taxon>
        <taxon>Bacilli</taxon>
        <taxon>Bacillales</taxon>
        <taxon>Alicyclobacillaceae</taxon>
        <taxon>Sulfoacidibacillus</taxon>
    </lineage>
</organism>
<proteinExistence type="inferred from homology"/>
<dbReference type="InterPro" id="IPR004780">
    <property type="entry name" value="SRP"/>
</dbReference>
<dbReference type="InterPro" id="IPR003593">
    <property type="entry name" value="AAA+_ATPase"/>
</dbReference>
<keyword evidence="7 9" id="KW-0687">Ribonucleoprotein</keyword>
<evidence type="ECO:0000313" key="12">
    <source>
        <dbReference type="EMBL" id="MCI0184142.1"/>
    </source>
</evidence>
<evidence type="ECO:0000256" key="10">
    <source>
        <dbReference type="SAM" id="MobiDB-lite"/>
    </source>
</evidence>
<dbReference type="Pfam" id="PF00448">
    <property type="entry name" value="SRP54"/>
    <property type="match status" value="1"/>
</dbReference>
<evidence type="ECO:0000256" key="9">
    <source>
        <dbReference type="HAMAP-Rule" id="MF_00306"/>
    </source>
</evidence>
<comment type="caution">
    <text evidence="12">The sequence shown here is derived from an EMBL/GenBank/DDBJ whole genome shotgun (WGS) entry which is preliminary data.</text>
</comment>
<evidence type="ECO:0000256" key="3">
    <source>
        <dbReference type="ARBA" id="ARBA00022801"/>
    </source>
</evidence>
<dbReference type="EC" id="3.6.5.4" evidence="9"/>
<dbReference type="Pfam" id="PF02978">
    <property type="entry name" value="SRP_SPB"/>
    <property type="match status" value="1"/>
</dbReference>
<dbReference type="InterPro" id="IPR000897">
    <property type="entry name" value="SRP54_GTPase_dom"/>
</dbReference>
<evidence type="ECO:0000259" key="11">
    <source>
        <dbReference type="PROSITE" id="PS00300"/>
    </source>
</evidence>
<dbReference type="SMART" id="SM00382">
    <property type="entry name" value="AAA"/>
    <property type="match status" value="1"/>
</dbReference>
<dbReference type="EMBL" id="JALBUF010000009">
    <property type="protein sequence ID" value="MCI0184142.1"/>
    <property type="molecule type" value="Genomic_DNA"/>
</dbReference>
<evidence type="ECO:0000256" key="7">
    <source>
        <dbReference type="ARBA" id="ARBA00023274"/>
    </source>
</evidence>
<dbReference type="GO" id="GO:0008312">
    <property type="term" value="F:7S RNA binding"/>
    <property type="evidence" value="ECO:0007669"/>
    <property type="project" value="InterPro"/>
</dbReference>
<dbReference type="FunFam" id="3.40.50.300:FF:000022">
    <property type="entry name" value="Signal recognition particle 54 kDa subunit"/>
    <property type="match status" value="1"/>
</dbReference>
<dbReference type="InterPro" id="IPR042101">
    <property type="entry name" value="SRP54_N_sf"/>
</dbReference>
<reference evidence="12" key="1">
    <citation type="submission" date="2022-03" db="EMBL/GenBank/DDBJ databases">
        <title>Draft Genome Sequence of Firmicute Strain S0AB, a Heterotrophic Iron/Sulfur-Oxidizing Extreme Acidophile.</title>
        <authorList>
            <person name="Vergara E."/>
            <person name="Pakostova E."/>
            <person name="Johnson D.B."/>
            <person name="Holmes D.S."/>
        </authorList>
    </citation>
    <scope>NUCLEOTIDE SEQUENCE</scope>
    <source>
        <strain evidence="12">S0AB</strain>
    </source>
</reference>
<evidence type="ECO:0000256" key="1">
    <source>
        <dbReference type="ARBA" id="ARBA00005450"/>
    </source>
</evidence>
<comment type="domain">
    <text evidence="9">Composed of three domains: the N-terminal N domain, which is responsible for interactions with the ribosome, the central G domain, which binds GTP, and the C-terminal M domain, which binds the RNA and the signal sequence of the RNC.</text>
</comment>
<dbReference type="GO" id="GO:0005525">
    <property type="term" value="F:GTP binding"/>
    <property type="evidence" value="ECO:0007669"/>
    <property type="project" value="UniProtKB-UniRule"/>
</dbReference>
<comment type="subunit">
    <text evidence="9">Part of the signal recognition particle protein translocation system, which is composed of SRP and FtsY.</text>
</comment>
<keyword evidence="4 9" id="KW-0694">RNA-binding</keyword>
<dbReference type="InterPro" id="IPR004125">
    <property type="entry name" value="Signal_recog_particle_SRP54_M"/>
</dbReference>
<evidence type="ECO:0000256" key="6">
    <source>
        <dbReference type="ARBA" id="ARBA00023135"/>
    </source>
</evidence>
<dbReference type="SMART" id="SM00962">
    <property type="entry name" value="SRP54"/>
    <property type="match status" value="1"/>
</dbReference>
<evidence type="ECO:0000256" key="5">
    <source>
        <dbReference type="ARBA" id="ARBA00023134"/>
    </source>
</evidence>
<dbReference type="PROSITE" id="PS00300">
    <property type="entry name" value="SRP54"/>
    <property type="match status" value="1"/>
</dbReference>
<evidence type="ECO:0000256" key="4">
    <source>
        <dbReference type="ARBA" id="ARBA00022884"/>
    </source>
</evidence>
<feature type="binding site" evidence="9">
    <location>
        <begin position="107"/>
        <end position="114"/>
    </location>
    <ligand>
        <name>GTP</name>
        <dbReference type="ChEBI" id="CHEBI:37565"/>
    </ligand>
</feature>
<comment type="catalytic activity">
    <reaction evidence="8 9">
        <text>GTP + H2O = GDP + phosphate + H(+)</text>
        <dbReference type="Rhea" id="RHEA:19669"/>
        <dbReference type="ChEBI" id="CHEBI:15377"/>
        <dbReference type="ChEBI" id="CHEBI:15378"/>
        <dbReference type="ChEBI" id="CHEBI:37565"/>
        <dbReference type="ChEBI" id="CHEBI:43474"/>
        <dbReference type="ChEBI" id="CHEBI:58189"/>
        <dbReference type="EC" id="3.6.5.4"/>
    </reaction>
</comment>
<dbReference type="SMART" id="SM00963">
    <property type="entry name" value="SRP54_N"/>
    <property type="match status" value="1"/>
</dbReference>
<dbReference type="SUPFAM" id="SSF47446">
    <property type="entry name" value="Signal peptide-binding domain"/>
    <property type="match status" value="1"/>
</dbReference>
<evidence type="ECO:0000313" key="13">
    <source>
        <dbReference type="Proteomes" id="UP001139263"/>
    </source>
</evidence>
<comment type="subcellular location">
    <subcellularLocation>
        <location evidence="9">Cytoplasm</location>
    </subcellularLocation>
    <text evidence="9">The SRP-RNC complex is targeted to the cytoplasmic membrane.</text>
</comment>